<accession>A0ACB9SSX0</accession>
<dbReference type="Proteomes" id="UP001056778">
    <property type="component" value="Chromosome 8"/>
</dbReference>
<proteinExistence type="predicted"/>
<evidence type="ECO:0000313" key="2">
    <source>
        <dbReference type="Proteomes" id="UP001056778"/>
    </source>
</evidence>
<keyword evidence="1" id="KW-0378">Hydrolase</keyword>
<keyword evidence="2" id="KW-1185">Reference proteome</keyword>
<organism evidence="1 2">
    <name type="scientific">Holotrichia oblita</name>
    <name type="common">Chafer beetle</name>
    <dbReference type="NCBI Taxonomy" id="644536"/>
    <lineage>
        <taxon>Eukaryota</taxon>
        <taxon>Metazoa</taxon>
        <taxon>Ecdysozoa</taxon>
        <taxon>Arthropoda</taxon>
        <taxon>Hexapoda</taxon>
        <taxon>Insecta</taxon>
        <taxon>Pterygota</taxon>
        <taxon>Neoptera</taxon>
        <taxon>Endopterygota</taxon>
        <taxon>Coleoptera</taxon>
        <taxon>Polyphaga</taxon>
        <taxon>Scarabaeiformia</taxon>
        <taxon>Scarabaeidae</taxon>
        <taxon>Melolonthinae</taxon>
        <taxon>Holotrichia</taxon>
    </lineage>
</organism>
<gene>
    <name evidence="1" type="ORF">MML48_8g00021762</name>
</gene>
<dbReference type="EMBL" id="CM043022">
    <property type="protein sequence ID" value="KAI4456496.1"/>
    <property type="molecule type" value="Genomic_DNA"/>
</dbReference>
<reference evidence="1" key="1">
    <citation type="submission" date="2022-04" db="EMBL/GenBank/DDBJ databases">
        <title>Chromosome-scale genome assembly of Holotrichia oblita Faldermann.</title>
        <authorList>
            <person name="Rongchong L."/>
        </authorList>
    </citation>
    <scope>NUCLEOTIDE SEQUENCE</scope>
    <source>
        <strain evidence="1">81SQS9</strain>
    </source>
</reference>
<name>A0ACB9SSX0_HOLOL</name>
<evidence type="ECO:0000313" key="1">
    <source>
        <dbReference type="EMBL" id="KAI4456496.1"/>
    </source>
</evidence>
<protein>
    <submittedName>
        <fullName evidence="1">Nudix hydrolase</fullName>
    </submittedName>
</protein>
<sequence>MRFLRIPAVNLSNARNSSHFALENLVSEENISKTITNFKKTQILLPPTKELVKKAAVLVPVCVVDGKTSLLYTLRTSHLRSHKGQVSFPGGQHDSDDGSLENTAIRETYEELGIDPMTVKIWGTGNFLTSSSNTRVMPVVGHITNPVDLSKLNINRFEVEEVFSVSLETLCDPSKNGYTQFSIYSAPVFLGGQRRIWGLTAIITHVFLKSFLSKDIYSHKVKYLPKFKVND</sequence>
<comment type="caution">
    <text evidence="1">The sequence shown here is derived from an EMBL/GenBank/DDBJ whole genome shotgun (WGS) entry which is preliminary data.</text>
</comment>